<sequence>MPDLTSSEGTPSRLTRQLSAFQGSETSANDVAVDSAPLNKSKPKKKSRSKKHPVLNLDFYDTWDHPKARIHRKRFPRVIRADRRRTYASPPVQRLLVRKQAEAAKTEFMKAARTRDQVEMEA</sequence>
<dbReference type="EMBL" id="PNEN01000416">
    <property type="protein sequence ID" value="PPJ59182.1"/>
    <property type="molecule type" value="Genomic_DNA"/>
</dbReference>
<organism evidence="2 3">
    <name type="scientific">Cercospora berteroae</name>
    <dbReference type="NCBI Taxonomy" id="357750"/>
    <lineage>
        <taxon>Eukaryota</taxon>
        <taxon>Fungi</taxon>
        <taxon>Dikarya</taxon>
        <taxon>Ascomycota</taxon>
        <taxon>Pezizomycotina</taxon>
        <taxon>Dothideomycetes</taxon>
        <taxon>Dothideomycetidae</taxon>
        <taxon>Mycosphaerellales</taxon>
        <taxon>Mycosphaerellaceae</taxon>
        <taxon>Cercospora</taxon>
    </lineage>
</organism>
<reference evidence="3" key="1">
    <citation type="journal article" date="2017" name="bioRxiv">
        <title>Conservation of a gene cluster reveals novel cercosporin biosynthetic mechanisms and extends production to the genus Colletotrichum.</title>
        <authorList>
            <person name="de Jonge R."/>
            <person name="Ebert M.K."/>
            <person name="Huitt-Roehl C.R."/>
            <person name="Pal P."/>
            <person name="Suttle J.C."/>
            <person name="Spanner R.E."/>
            <person name="Neubauer J.D."/>
            <person name="Jurick W.M.II."/>
            <person name="Stott K.A."/>
            <person name="Secor G.A."/>
            <person name="Thomma B.P.H.J."/>
            <person name="Van de Peer Y."/>
            <person name="Townsend C.A."/>
            <person name="Bolton M.D."/>
        </authorList>
    </citation>
    <scope>NUCLEOTIDE SEQUENCE [LARGE SCALE GENOMIC DNA]</scope>
    <source>
        <strain evidence="3">CBS538.71</strain>
    </source>
</reference>
<dbReference type="AlphaFoldDB" id="A0A2S6CHG7"/>
<protein>
    <submittedName>
        <fullName evidence="2">Uncharacterized protein</fullName>
    </submittedName>
</protein>
<evidence type="ECO:0000256" key="1">
    <source>
        <dbReference type="SAM" id="MobiDB-lite"/>
    </source>
</evidence>
<feature type="compositionally biased region" description="Basic residues" evidence="1">
    <location>
        <begin position="41"/>
        <end position="53"/>
    </location>
</feature>
<gene>
    <name evidence="2" type="ORF">CBER1_03078</name>
</gene>
<comment type="caution">
    <text evidence="2">The sequence shown here is derived from an EMBL/GenBank/DDBJ whole genome shotgun (WGS) entry which is preliminary data.</text>
</comment>
<evidence type="ECO:0000313" key="3">
    <source>
        <dbReference type="Proteomes" id="UP000237631"/>
    </source>
</evidence>
<accession>A0A2S6CHG7</accession>
<dbReference type="Proteomes" id="UP000237631">
    <property type="component" value="Unassembled WGS sequence"/>
</dbReference>
<proteinExistence type="predicted"/>
<name>A0A2S6CHG7_9PEZI</name>
<evidence type="ECO:0000313" key="2">
    <source>
        <dbReference type="EMBL" id="PPJ59182.1"/>
    </source>
</evidence>
<feature type="region of interest" description="Disordered" evidence="1">
    <location>
        <begin position="21"/>
        <end position="53"/>
    </location>
</feature>
<keyword evidence="3" id="KW-1185">Reference proteome</keyword>